<comment type="caution">
    <text evidence="1">The sequence shown here is derived from an EMBL/GenBank/DDBJ whole genome shotgun (WGS) entry which is preliminary data.</text>
</comment>
<evidence type="ECO:0000313" key="1">
    <source>
        <dbReference type="EMBL" id="HDP78198.1"/>
    </source>
</evidence>
<dbReference type="EMBL" id="DSBT01000247">
    <property type="protein sequence ID" value="HDP78198.1"/>
    <property type="molecule type" value="Genomic_DNA"/>
</dbReference>
<dbReference type="NCBIfam" id="TIGR03984">
    <property type="entry name" value="CRISPR-associated protein Csx19"/>
    <property type="match status" value="1"/>
</dbReference>
<organism evidence="1">
    <name type="scientific">Mesotoga infera</name>
    <dbReference type="NCBI Taxonomy" id="1236046"/>
    <lineage>
        <taxon>Bacteria</taxon>
        <taxon>Thermotogati</taxon>
        <taxon>Thermotogota</taxon>
        <taxon>Thermotogae</taxon>
        <taxon>Kosmotogales</taxon>
        <taxon>Kosmotogaceae</taxon>
        <taxon>Mesotoga</taxon>
    </lineage>
</organism>
<sequence>MKRAVLISKAIGTLWRNMFLSSWSMLGGMNMRKIDIVHSTATTGNCKCDELNEITRDFGGLKIVCWLNYEIKFGIFDEGFLEQLGGFDNFCKHILRIRIFDRGRELYAWKAEDRFKYRIRNDQSGEEIEVIDADQVMWGTKFFSSDGMVKVSEARGIEYELPESFVENPLLPGTERLVLRTRNYVDYNEIGQASFVDSRFVSIRMEGNI</sequence>
<dbReference type="InterPro" id="IPR023815">
    <property type="entry name" value="CRISPR-assoc_Csx19"/>
</dbReference>
<gene>
    <name evidence="1" type="ORF">ENN47_08455</name>
</gene>
<protein>
    <submittedName>
        <fullName evidence="1">TIGR03984 family CRISPR-associated protein</fullName>
    </submittedName>
</protein>
<name>A0A7C1CVR8_9BACT</name>
<dbReference type="Proteomes" id="UP000886198">
    <property type="component" value="Unassembled WGS sequence"/>
</dbReference>
<accession>A0A7C1CVR8</accession>
<reference evidence="1" key="1">
    <citation type="journal article" date="2020" name="mSystems">
        <title>Genome- and Community-Level Interaction Insights into Carbon Utilization and Element Cycling Functions of Hydrothermarchaeota in Hydrothermal Sediment.</title>
        <authorList>
            <person name="Zhou Z."/>
            <person name="Liu Y."/>
            <person name="Xu W."/>
            <person name="Pan J."/>
            <person name="Luo Z.H."/>
            <person name="Li M."/>
        </authorList>
    </citation>
    <scope>NUCLEOTIDE SEQUENCE [LARGE SCALE GENOMIC DNA]</scope>
    <source>
        <strain evidence="1">SpSt-1179</strain>
    </source>
</reference>
<dbReference type="AlphaFoldDB" id="A0A7C1CVR8"/>
<proteinExistence type="predicted"/>